<evidence type="ECO:0000313" key="1">
    <source>
        <dbReference type="EMBL" id="SHF03899.1"/>
    </source>
</evidence>
<dbReference type="Proteomes" id="UP000184295">
    <property type="component" value="Unassembled WGS sequence"/>
</dbReference>
<gene>
    <name evidence="1" type="ORF">SAMN02745225_02313</name>
</gene>
<accession>A0A1M4YDU0</accession>
<dbReference type="RefSeq" id="WP_072792700.1">
    <property type="nucleotide sequence ID" value="NZ_FQUL01000065.1"/>
</dbReference>
<reference evidence="2" key="1">
    <citation type="submission" date="2016-11" db="EMBL/GenBank/DDBJ databases">
        <authorList>
            <person name="Varghese N."/>
            <person name="Submissions S."/>
        </authorList>
    </citation>
    <scope>NUCLEOTIDE SEQUENCE [LARGE SCALE GENOMIC DNA]</scope>
    <source>
        <strain evidence="2">DSM 19514</strain>
    </source>
</reference>
<organism evidence="1 2">
    <name type="scientific">Ferrithrix thermotolerans DSM 19514</name>
    <dbReference type="NCBI Taxonomy" id="1121881"/>
    <lineage>
        <taxon>Bacteria</taxon>
        <taxon>Bacillati</taxon>
        <taxon>Actinomycetota</taxon>
        <taxon>Acidimicrobiia</taxon>
        <taxon>Acidimicrobiales</taxon>
        <taxon>Acidimicrobiaceae</taxon>
        <taxon>Ferrithrix</taxon>
    </lineage>
</organism>
<proteinExistence type="predicted"/>
<keyword evidence="2" id="KW-1185">Reference proteome</keyword>
<dbReference type="EMBL" id="FQUL01000065">
    <property type="protein sequence ID" value="SHF03899.1"/>
    <property type="molecule type" value="Genomic_DNA"/>
</dbReference>
<dbReference type="STRING" id="1121881.SAMN02745225_02313"/>
<name>A0A1M4YDU0_9ACTN</name>
<dbReference type="AlphaFoldDB" id="A0A1M4YDU0"/>
<dbReference type="OrthoDB" id="9790818at2"/>
<protein>
    <submittedName>
        <fullName evidence="1">Uncharacterized protein</fullName>
    </submittedName>
</protein>
<sequence length="61" mass="6721">MGILCLASAPNLGIDDPEFREKIGEDKITLFARHGQKIASPSVNKTKHRTTDQLCELVAQN</sequence>
<evidence type="ECO:0000313" key="2">
    <source>
        <dbReference type="Proteomes" id="UP000184295"/>
    </source>
</evidence>